<feature type="compositionally biased region" description="Low complexity" evidence="2">
    <location>
        <begin position="1085"/>
        <end position="1094"/>
    </location>
</feature>
<dbReference type="OrthoDB" id="430364at2759"/>
<evidence type="ECO:0000256" key="1">
    <source>
        <dbReference type="SAM" id="Coils"/>
    </source>
</evidence>
<dbReference type="RefSeq" id="XP_028462616.1">
    <property type="nucleotide sequence ID" value="XM_028608916.1"/>
</dbReference>
<dbReference type="SUPFAM" id="SSF50729">
    <property type="entry name" value="PH domain-like"/>
    <property type="match status" value="1"/>
</dbReference>
<dbReference type="Pfam" id="PF01369">
    <property type="entry name" value="Sec7"/>
    <property type="match status" value="1"/>
</dbReference>
<evidence type="ECO:0000259" key="4">
    <source>
        <dbReference type="PROSITE" id="PS50190"/>
    </source>
</evidence>
<feature type="compositionally biased region" description="Basic and acidic residues" evidence="2">
    <location>
        <begin position="384"/>
        <end position="394"/>
    </location>
</feature>
<dbReference type="GeneID" id="39577394"/>
<feature type="region of interest" description="Disordered" evidence="2">
    <location>
        <begin position="233"/>
        <end position="255"/>
    </location>
</feature>
<dbReference type="PANTHER" id="PTHR10663:SF405">
    <property type="entry name" value="ARF GUANINE NUCLEOTIDE EXCHANGE FACTOR SYT1"/>
    <property type="match status" value="1"/>
</dbReference>
<feature type="coiled-coil region" evidence="1">
    <location>
        <begin position="923"/>
        <end position="954"/>
    </location>
</feature>
<dbReference type="PANTHER" id="PTHR10663">
    <property type="entry name" value="GUANYL-NUCLEOTIDE EXCHANGE FACTOR"/>
    <property type="match status" value="1"/>
</dbReference>
<feature type="compositionally biased region" description="Basic and acidic residues" evidence="2">
    <location>
        <begin position="1260"/>
        <end position="1269"/>
    </location>
</feature>
<dbReference type="Proteomes" id="UP000272025">
    <property type="component" value="Unassembled WGS sequence"/>
</dbReference>
<feature type="compositionally biased region" description="Polar residues" evidence="2">
    <location>
        <begin position="1095"/>
        <end position="1110"/>
    </location>
</feature>
<evidence type="ECO:0000313" key="5">
    <source>
        <dbReference type="EMBL" id="ROT34810.1"/>
    </source>
</evidence>
<dbReference type="STRING" id="1314773.A0A3N2PK55"/>
<dbReference type="PROSITE" id="PS50003">
    <property type="entry name" value="PH_DOMAIN"/>
    <property type="match status" value="1"/>
</dbReference>
<feature type="region of interest" description="Disordered" evidence="2">
    <location>
        <begin position="288"/>
        <end position="322"/>
    </location>
</feature>
<evidence type="ECO:0000313" key="6">
    <source>
        <dbReference type="Proteomes" id="UP000272025"/>
    </source>
</evidence>
<evidence type="ECO:0000259" key="3">
    <source>
        <dbReference type="PROSITE" id="PS50003"/>
    </source>
</evidence>
<feature type="region of interest" description="Disordered" evidence="2">
    <location>
        <begin position="1260"/>
        <end position="1387"/>
    </location>
</feature>
<dbReference type="InterPro" id="IPR023394">
    <property type="entry name" value="Sec7_C_sf"/>
</dbReference>
<dbReference type="PROSITE" id="PS50190">
    <property type="entry name" value="SEC7"/>
    <property type="match status" value="1"/>
</dbReference>
<feature type="compositionally biased region" description="Low complexity" evidence="2">
    <location>
        <begin position="233"/>
        <end position="242"/>
    </location>
</feature>
<feature type="compositionally biased region" description="Low complexity" evidence="2">
    <location>
        <begin position="1369"/>
        <end position="1387"/>
    </location>
</feature>
<protein>
    <recommendedName>
        <fullName evidence="7">Protein transport protein sec73</fullName>
    </recommendedName>
</protein>
<sequence length="1387" mass="154286">MPFLRRRGNVASDSDMRRLSATARNSVSQTRPSSDDPSDSNPDSAAYLAADTAVRYPVIALPSPTSTSLELSTSAGEGPANLYTTDESRLRPKTPPIQDESSKHRRFSILRFRNASDSQLSLRARQQAGNVPPMPKPPELMDTVPITEALLPHKKNSRLRLPDRFCNSRHSRDDPPGDLILKETPGGLDRSALRVRPTLVTFHEPAAGSSFKAPDTTGGNEASMPSVNAFRISESSRSDASSNHTNSTTQTKLRVPPASSFSWLARRKGKAPAPLFDLSHLPQQATLPHSTQSQVGFGEPQACASQEKTSPAQNTSRPSASHGIGAVAVTSVSAADLSMKMNTTTPATVLLSPEPTTLTRSTPKLSRLQLRGRSSTVSSLGRNSMEDYLTRETTRTSSSTGRKSLGDVFGFNRLRQNAEPGQTMRHGTLSPGTPSSSTSKNNSIQIAREPISLPDRREDESAAKYLARIEQRLSRGVIASVLSRGTDPFYLTVLRSYMRRFSFFGDPMDMAIRKLLMEAELPKETQQIDRYLQAFANRYHECNPGIYSSPDQAYFVAFSLLILHTDVFNKNNKHKMQQGDYIKNTRGEGVYEPILKCFYDNITYTPFIHVEEEVDWGSDCQRTKSKTRFPRGTSDRMPRKSSKEPLDPYTLILDSKLDTLRPSLQDVMELEDHYNYLGTSKDLNVRELQRTFFRTGVLQIVSERSRPDAFRDEKSTTNPETAPQGVVDIKITKVGILWRKDAKKKKTRPRWQEWGAILTGAQLYLFRNTAWVKNLMHQYESHVKQGFYGEPVIFKPQIAEFKPDALMPTKDAVALVDLSYKKHKHAFKYARPAAFVEEILLADNEEEMNDWLAKLNYAAAFMTSSIRMRGVVGSHYEGQSRRGIRRLGSSNTAQVIQTPTGEVSIVRGRIDQHEAESILVQRHQAMARAVEQAARDIRAKEKELEEDLRNARHLQILSPVQARSRDELLREAARMDVKIKWIRMGIWRIKCHRDVLSRDLEEEGVTLDDLSPTKSLNVGREGECAASQGPPAQPGTTHDRVQNEFADSVSFEESRTDLGRAVHKHEHSWGSSLSSASQGVKPRSKSCSSTALSSTVPDIQSNGNGRSGLSHTREDSNSNLLGPNTEACHTEVDARNRDVLEQPAFIESQLPSSHVLGPGRSRAGSMSEVTEASDHWDILSPSEKQDRTRVRRSLQRTLRESAGQLSHHRSRKGKDSVYTGISEDTMRDDVLSRGSGSFVVHGKKASVIDLGDGLQHLPTEERLKQRAQRDLTISPNNVREDDTHYSPGCLPDTSRRRESATSTSTATARSFQELHRKYSSAQTSKTVSSNHPLSPSSDTESEAALSIAEGQRTPSATSENRDGRERELPLCLTTTLSPPSISSADER</sequence>
<feature type="region of interest" description="Disordered" evidence="2">
    <location>
        <begin position="1010"/>
        <end position="1125"/>
    </location>
</feature>
<feature type="compositionally biased region" description="Low complexity" evidence="2">
    <location>
        <begin position="1300"/>
        <end position="1310"/>
    </location>
</feature>
<feature type="compositionally biased region" description="Polar residues" evidence="2">
    <location>
        <begin position="372"/>
        <end position="382"/>
    </location>
</feature>
<dbReference type="SMART" id="SM00222">
    <property type="entry name" value="Sec7"/>
    <property type="match status" value="1"/>
</dbReference>
<dbReference type="GO" id="GO:0005085">
    <property type="term" value="F:guanyl-nucleotide exchange factor activity"/>
    <property type="evidence" value="ECO:0007669"/>
    <property type="project" value="InterPro"/>
</dbReference>
<feature type="compositionally biased region" description="Polar residues" evidence="2">
    <location>
        <begin position="243"/>
        <end position="252"/>
    </location>
</feature>
<proteinExistence type="predicted"/>
<evidence type="ECO:0000256" key="2">
    <source>
        <dbReference type="SAM" id="MobiDB-lite"/>
    </source>
</evidence>
<feature type="domain" description="PH" evidence="3">
    <location>
        <begin position="730"/>
        <end position="860"/>
    </location>
</feature>
<dbReference type="Gene3D" id="2.30.29.30">
    <property type="entry name" value="Pleckstrin-homology domain (PH domain)/Phosphotyrosine-binding domain (PTB)"/>
    <property type="match status" value="1"/>
</dbReference>
<dbReference type="GO" id="GO:0032012">
    <property type="term" value="P:regulation of ARF protein signal transduction"/>
    <property type="evidence" value="ECO:0007669"/>
    <property type="project" value="InterPro"/>
</dbReference>
<dbReference type="SUPFAM" id="SSF48425">
    <property type="entry name" value="Sec7 domain"/>
    <property type="match status" value="1"/>
</dbReference>
<organism evidence="5 6">
    <name type="scientific">Sodiomyces alkalinus (strain CBS 110278 / VKM F-3762 / F11)</name>
    <name type="common">Alkaliphilic filamentous fungus</name>
    <dbReference type="NCBI Taxonomy" id="1314773"/>
    <lineage>
        <taxon>Eukaryota</taxon>
        <taxon>Fungi</taxon>
        <taxon>Dikarya</taxon>
        <taxon>Ascomycota</taxon>
        <taxon>Pezizomycotina</taxon>
        <taxon>Sordariomycetes</taxon>
        <taxon>Hypocreomycetidae</taxon>
        <taxon>Glomerellales</taxon>
        <taxon>Plectosphaerellaceae</taxon>
        <taxon>Sodiomyces</taxon>
    </lineage>
</organism>
<accession>A0A3N2PK55</accession>
<feature type="compositionally biased region" description="Low complexity" evidence="2">
    <location>
        <begin position="430"/>
        <end position="443"/>
    </location>
</feature>
<feature type="compositionally biased region" description="Low complexity" evidence="2">
    <location>
        <begin position="64"/>
        <end position="74"/>
    </location>
</feature>
<evidence type="ECO:0008006" key="7">
    <source>
        <dbReference type="Google" id="ProtNLM"/>
    </source>
</evidence>
<name>A0A3N2PK55_SODAK</name>
<keyword evidence="1" id="KW-0175">Coiled coil</keyword>
<dbReference type="InterPro" id="IPR000904">
    <property type="entry name" value="Sec7_dom"/>
</dbReference>
<feature type="compositionally biased region" description="Polar residues" evidence="2">
    <location>
        <begin position="22"/>
        <end position="31"/>
    </location>
</feature>
<feature type="region of interest" description="Disordered" evidence="2">
    <location>
        <begin position="366"/>
        <end position="453"/>
    </location>
</feature>
<keyword evidence="6" id="KW-1185">Reference proteome</keyword>
<reference evidence="5 6" key="1">
    <citation type="journal article" date="2018" name="Mol. Ecol.">
        <title>The obligate alkalophilic soda-lake fungus Sodiomyces alkalinus has shifted to a protein diet.</title>
        <authorList>
            <person name="Grum-Grzhimaylo A.A."/>
            <person name="Falkoski D.L."/>
            <person name="van den Heuvel J."/>
            <person name="Valero-Jimenez C.A."/>
            <person name="Min B."/>
            <person name="Choi I.G."/>
            <person name="Lipzen A."/>
            <person name="Daum C.G."/>
            <person name="Aanen D.K."/>
            <person name="Tsang A."/>
            <person name="Henrissat B."/>
            <person name="Bilanenko E.N."/>
            <person name="de Vries R.P."/>
            <person name="van Kan J.A.L."/>
            <person name="Grigoriev I.V."/>
            <person name="Debets A.J.M."/>
        </authorList>
    </citation>
    <scope>NUCLEOTIDE SEQUENCE [LARGE SCALE GENOMIC DNA]</scope>
    <source>
        <strain evidence="5 6">F11</strain>
    </source>
</reference>
<dbReference type="Gene3D" id="1.10.1000.11">
    <property type="entry name" value="Arf Nucleotide-binding Site Opener,domain 2"/>
    <property type="match status" value="1"/>
</dbReference>
<feature type="compositionally biased region" description="Basic and acidic residues" evidence="2">
    <location>
        <begin position="1172"/>
        <end position="1188"/>
    </location>
</feature>
<feature type="region of interest" description="Disordered" evidence="2">
    <location>
        <begin position="64"/>
        <end position="103"/>
    </location>
</feature>
<dbReference type="InterPro" id="IPR011993">
    <property type="entry name" value="PH-like_dom_sf"/>
</dbReference>
<feature type="domain" description="SEC7" evidence="4">
    <location>
        <begin position="418"/>
        <end position="605"/>
    </location>
</feature>
<dbReference type="EMBL" id="ML119064">
    <property type="protein sequence ID" value="ROT34810.1"/>
    <property type="molecule type" value="Genomic_DNA"/>
</dbReference>
<feature type="region of interest" description="Disordered" evidence="2">
    <location>
        <begin position="165"/>
        <end position="185"/>
    </location>
</feature>
<feature type="region of interest" description="Disordered" evidence="2">
    <location>
        <begin position="1150"/>
        <end position="1220"/>
    </location>
</feature>
<feature type="compositionally biased region" description="Polar residues" evidence="2">
    <location>
        <begin position="1319"/>
        <end position="1338"/>
    </location>
</feature>
<dbReference type="InterPro" id="IPR035999">
    <property type="entry name" value="Sec7_dom_sf"/>
</dbReference>
<feature type="region of interest" description="Disordered" evidence="2">
    <location>
        <begin position="1"/>
        <end position="44"/>
    </location>
</feature>
<dbReference type="InterPro" id="IPR001849">
    <property type="entry name" value="PH_domain"/>
</dbReference>
<gene>
    <name evidence="5" type="ORF">SODALDRAFT_302012</name>
</gene>
<feature type="compositionally biased region" description="Basic and acidic residues" evidence="2">
    <location>
        <begin position="1359"/>
        <end position="1368"/>
    </location>
</feature>
<feature type="compositionally biased region" description="Polar residues" evidence="2">
    <location>
        <begin position="303"/>
        <end position="319"/>
    </location>
</feature>